<keyword evidence="14" id="KW-1185">Reference proteome</keyword>
<feature type="domain" description="Pterin-binding" evidence="12">
    <location>
        <begin position="140"/>
        <end position="393"/>
    </location>
</feature>
<keyword evidence="9" id="KW-0460">Magnesium</keyword>
<dbReference type="RefSeq" id="WP_307904847.1">
    <property type="nucleotide sequence ID" value="NZ_AP027059.1"/>
</dbReference>
<proteinExistence type="inferred from homology"/>
<keyword evidence="7" id="KW-0808">Transferase</keyword>
<dbReference type="AlphaFoldDB" id="A0AAU9DC90"/>
<dbReference type="GO" id="GO:0005829">
    <property type="term" value="C:cytosol"/>
    <property type="evidence" value="ECO:0007669"/>
    <property type="project" value="TreeGrafter"/>
</dbReference>
<accession>A0AAU9DC90</accession>
<dbReference type="GO" id="GO:0046872">
    <property type="term" value="F:metal ion binding"/>
    <property type="evidence" value="ECO:0007669"/>
    <property type="project" value="UniProtKB-KW"/>
</dbReference>
<comment type="pathway">
    <text evidence="3">Cofactor biosynthesis; tetrahydrofolate biosynthesis; 7,8-dihydrofolate from 2-amino-4-hydroxy-6-hydroxymethyl-7,8-dihydropteridine diphosphate and 4-aminobenzoate: step 1/2.</text>
</comment>
<dbReference type="CDD" id="cd00739">
    <property type="entry name" value="DHPS"/>
    <property type="match status" value="1"/>
</dbReference>
<dbReference type="GO" id="GO:0046654">
    <property type="term" value="P:tetrahydrofolate biosynthetic process"/>
    <property type="evidence" value="ECO:0007669"/>
    <property type="project" value="TreeGrafter"/>
</dbReference>
<dbReference type="FunFam" id="3.20.20.20:FF:000006">
    <property type="entry name" value="Dihydropteroate synthase"/>
    <property type="match status" value="1"/>
</dbReference>
<dbReference type="EMBL" id="AP027059">
    <property type="protein sequence ID" value="BDU49907.1"/>
    <property type="molecule type" value="Genomic_DNA"/>
</dbReference>
<gene>
    <name evidence="13" type="ORF">HLVA_04760</name>
</gene>
<dbReference type="GO" id="GO:0004156">
    <property type="term" value="F:dihydropteroate synthase activity"/>
    <property type="evidence" value="ECO:0007669"/>
    <property type="project" value="UniProtKB-EC"/>
</dbReference>
<dbReference type="Pfam" id="PF00809">
    <property type="entry name" value="Pterin_bind"/>
    <property type="match status" value="1"/>
</dbReference>
<dbReference type="GO" id="GO:0046656">
    <property type="term" value="P:folic acid biosynthetic process"/>
    <property type="evidence" value="ECO:0007669"/>
    <property type="project" value="UniProtKB-KW"/>
</dbReference>
<evidence type="ECO:0000256" key="1">
    <source>
        <dbReference type="ARBA" id="ARBA00000012"/>
    </source>
</evidence>
<evidence type="ECO:0000313" key="13">
    <source>
        <dbReference type="EMBL" id="BDU49907.1"/>
    </source>
</evidence>
<dbReference type="Gene3D" id="3.20.20.20">
    <property type="entry name" value="Dihydropteroate synthase-like"/>
    <property type="match status" value="1"/>
</dbReference>
<organism evidence="13 14">
    <name type="scientific">Haliovirga abyssi</name>
    <dbReference type="NCBI Taxonomy" id="2996794"/>
    <lineage>
        <taxon>Bacteria</taxon>
        <taxon>Fusobacteriati</taxon>
        <taxon>Fusobacteriota</taxon>
        <taxon>Fusobacteriia</taxon>
        <taxon>Fusobacteriales</taxon>
        <taxon>Haliovirgaceae</taxon>
        <taxon>Haliovirga</taxon>
    </lineage>
</organism>
<evidence type="ECO:0000256" key="7">
    <source>
        <dbReference type="ARBA" id="ARBA00022679"/>
    </source>
</evidence>
<evidence type="ECO:0000256" key="9">
    <source>
        <dbReference type="ARBA" id="ARBA00022842"/>
    </source>
</evidence>
<evidence type="ECO:0000256" key="6">
    <source>
        <dbReference type="ARBA" id="ARBA00016919"/>
    </source>
</evidence>
<evidence type="ECO:0000256" key="3">
    <source>
        <dbReference type="ARBA" id="ARBA00004763"/>
    </source>
</evidence>
<dbReference type="InterPro" id="IPR006390">
    <property type="entry name" value="DHP_synth_dom"/>
</dbReference>
<dbReference type="PROSITE" id="PS50972">
    <property type="entry name" value="PTERIN_BINDING"/>
    <property type="match status" value="1"/>
</dbReference>
<comment type="similarity">
    <text evidence="4">Belongs to the DHPS family.</text>
</comment>
<dbReference type="InterPro" id="IPR011005">
    <property type="entry name" value="Dihydropteroate_synth-like_sf"/>
</dbReference>
<dbReference type="KEGG" id="haby:HLVA_04760"/>
<comment type="cofactor">
    <cofactor evidence="2">
        <name>Mg(2+)</name>
        <dbReference type="ChEBI" id="CHEBI:18420"/>
    </cofactor>
</comment>
<dbReference type="PANTHER" id="PTHR20941:SF1">
    <property type="entry name" value="FOLIC ACID SYNTHESIS PROTEIN FOL1"/>
    <property type="match status" value="1"/>
</dbReference>
<keyword evidence="10" id="KW-0289">Folate biosynthesis</keyword>
<protein>
    <recommendedName>
        <fullName evidence="6">Dihydropteroate synthase</fullName>
        <ecNumber evidence="5">2.5.1.15</ecNumber>
    </recommendedName>
    <alternativeName>
        <fullName evidence="11">Dihydropteroate pyrophosphorylase</fullName>
    </alternativeName>
</protein>
<evidence type="ECO:0000256" key="11">
    <source>
        <dbReference type="ARBA" id="ARBA00030193"/>
    </source>
</evidence>
<dbReference type="PANTHER" id="PTHR20941">
    <property type="entry name" value="FOLATE SYNTHESIS PROTEINS"/>
    <property type="match status" value="1"/>
</dbReference>
<evidence type="ECO:0000313" key="14">
    <source>
        <dbReference type="Proteomes" id="UP001321582"/>
    </source>
</evidence>
<sequence length="401" mass="44974">MSGNKFRVIEIDDFKDAKKRVKDVVSGIENIKRLQEKTLFRAIEIKNLDARAANILNYEALSCNVEAIISEDVFNFSVKTTDIILLGTIRNYEKLYYRLKTKKFGLSKLSEELKDTLLKYDSNYEEVTVGDYTFNFNEKTYIMGILNITPDSFSDGGNFLTPELAIKRAIEMKKNGADIIDIGAESSRPGATPVTAEQELERLIPVVEELRKEIDLPISIDTYKSEVAKEMLERGVHIINDITGLKGDPKLSEVISDYEALAVIMHMQGTPQNMQKNPEYEDVVADVIEELRKSIQIAEISGIRDKNIIVDPGIGFGKTVKHNLEIFKRLKEFKSLGMPILIGASRKSMIGEILDLPIGERIEGSVALAVAASLKGASILRVHDVKETYRALKMIDAIKNI</sequence>
<evidence type="ECO:0000256" key="2">
    <source>
        <dbReference type="ARBA" id="ARBA00001946"/>
    </source>
</evidence>
<evidence type="ECO:0000256" key="4">
    <source>
        <dbReference type="ARBA" id="ARBA00009503"/>
    </source>
</evidence>
<dbReference type="PROSITE" id="PS00792">
    <property type="entry name" value="DHPS_1"/>
    <property type="match status" value="1"/>
</dbReference>
<dbReference type="NCBIfam" id="TIGR01496">
    <property type="entry name" value="DHPS"/>
    <property type="match status" value="1"/>
</dbReference>
<comment type="catalytic activity">
    <reaction evidence="1">
        <text>(7,8-dihydropterin-6-yl)methyl diphosphate + 4-aminobenzoate = 7,8-dihydropteroate + diphosphate</text>
        <dbReference type="Rhea" id="RHEA:19949"/>
        <dbReference type="ChEBI" id="CHEBI:17836"/>
        <dbReference type="ChEBI" id="CHEBI:17839"/>
        <dbReference type="ChEBI" id="CHEBI:33019"/>
        <dbReference type="ChEBI" id="CHEBI:72950"/>
        <dbReference type="EC" id="2.5.1.15"/>
    </reaction>
</comment>
<reference evidence="13 14" key="1">
    <citation type="submission" date="2022-11" db="EMBL/GenBank/DDBJ databases">
        <title>Haliovirga abyssi gen. nov., sp. nov., a mesophilic fermentative bacterium isolated from the Iheya North hydrothermal field and the proposal of Haliovirgaceae fam. nov.</title>
        <authorList>
            <person name="Miyazaki U."/>
            <person name="Tame A."/>
            <person name="Miyazaki J."/>
            <person name="Takai K."/>
            <person name="Sawayama S."/>
            <person name="Kitajima M."/>
            <person name="Okamoto A."/>
            <person name="Nakagawa S."/>
        </authorList>
    </citation>
    <scope>NUCLEOTIDE SEQUENCE [LARGE SCALE GENOMIC DNA]</scope>
    <source>
        <strain evidence="13 14">IC12</strain>
    </source>
</reference>
<evidence type="ECO:0000256" key="8">
    <source>
        <dbReference type="ARBA" id="ARBA00022723"/>
    </source>
</evidence>
<dbReference type="InterPro" id="IPR045031">
    <property type="entry name" value="DHP_synth-like"/>
</dbReference>
<dbReference type="Proteomes" id="UP001321582">
    <property type="component" value="Chromosome"/>
</dbReference>
<dbReference type="EC" id="2.5.1.15" evidence="5"/>
<dbReference type="PROSITE" id="PS00793">
    <property type="entry name" value="DHPS_2"/>
    <property type="match status" value="1"/>
</dbReference>
<evidence type="ECO:0000256" key="10">
    <source>
        <dbReference type="ARBA" id="ARBA00022909"/>
    </source>
</evidence>
<keyword evidence="8" id="KW-0479">Metal-binding</keyword>
<evidence type="ECO:0000259" key="12">
    <source>
        <dbReference type="PROSITE" id="PS50972"/>
    </source>
</evidence>
<name>A0AAU9DC90_9FUSO</name>
<evidence type="ECO:0000256" key="5">
    <source>
        <dbReference type="ARBA" id="ARBA00012458"/>
    </source>
</evidence>
<dbReference type="InterPro" id="IPR000489">
    <property type="entry name" value="Pterin-binding_dom"/>
</dbReference>
<dbReference type="SUPFAM" id="SSF51717">
    <property type="entry name" value="Dihydropteroate synthetase-like"/>
    <property type="match status" value="1"/>
</dbReference>